<accession>A0A4U7MVM6</accession>
<keyword evidence="2" id="KW-1185">Reference proteome</keyword>
<dbReference type="Proteomes" id="UP000306575">
    <property type="component" value="Unassembled WGS sequence"/>
</dbReference>
<proteinExistence type="predicted"/>
<dbReference type="AlphaFoldDB" id="A0A4U7MVM6"/>
<name>A0A4U7MVM6_9RHOB</name>
<evidence type="ECO:0000313" key="1">
    <source>
        <dbReference type="EMBL" id="TKZ17169.1"/>
    </source>
</evidence>
<dbReference type="InterPro" id="IPR039498">
    <property type="entry name" value="NTP_transf_5"/>
</dbReference>
<reference evidence="1 2" key="1">
    <citation type="submission" date="2019-04" db="EMBL/GenBank/DDBJ databases">
        <title>Genome sequence of Pelagicola litoralis CL-ES2.</title>
        <authorList>
            <person name="Cao J."/>
        </authorList>
    </citation>
    <scope>NUCLEOTIDE SEQUENCE [LARGE SCALE GENOMIC DNA]</scope>
    <source>
        <strain evidence="1 2">CL-ES2</strain>
    </source>
</reference>
<comment type="caution">
    <text evidence="1">The sequence shown here is derived from an EMBL/GenBank/DDBJ whole genome shotgun (WGS) entry which is preliminary data.</text>
</comment>
<dbReference type="RefSeq" id="WP_138017211.1">
    <property type="nucleotide sequence ID" value="NZ_SULI01000026.1"/>
</dbReference>
<evidence type="ECO:0000313" key="2">
    <source>
        <dbReference type="Proteomes" id="UP000306575"/>
    </source>
</evidence>
<sequence length="301" mass="33926">MDIRTFSKLCLAIANGEEAKSLLPTHNFDEAAQRQLVQMAVLQRVLPTICQFIYDNPDVFREILKGSDALALQNPMHFKARCMRIKSQLLEIDHHLAGTTVKPVLLKGSILLFDKLYPSIAMRHMSDIDILCEDPRFGQALAALGYEQVEPDEQVLVDERGNPTLQQGEYHLPPVGRASDPVQIEPHLIPTSPIYSYLVPKNFDTDVRVVDGCSNLYQPNPRNHLIHVLIHALRHDRDVLDGGLLVRGLVDCELLYQKLAPQDRAACEAHFRSCGAIGFWTSWRALAEWTCRVLVPPQVLV</sequence>
<evidence type="ECO:0008006" key="3">
    <source>
        <dbReference type="Google" id="ProtNLM"/>
    </source>
</evidence>
<gene>
    <name evidence="1" type="ORF">FAP39_15050</name>
</gene>
<dbReference type="Pfam" id="PF14907">
    <property type="entry name" value="NTP_transf_5"/>
    <property type="match status" value="1"/>
</dbReference>
<organism evidence="1 2">
    <name type="scientific">Shimia litoralis</name>
    <dbReference type="NCBI Taxonomy" id="420403"/>
    <lineage>
        <taxon>Bacteria</taxon>
        <taxon>Pseudomonadati</taxon>
        <taxon>Pseudomonadota</taxon>
        <taxon>Alphaproteobacteria</taxon>
        <taxon>Rhodobacterales</taxon>
        <taxon>Roseobacteraceae</taxon>
    </lineage>
</organism>
<dbReference type="EMBL" id="SULI01000026">
    <property type="protein sequence ID" value="TKZ17169.1"/>
    <property type="molecule type" value="Genomic_DNA"/>
</dbReference>
<protein>
    <recommendedName>
        <fullName evidence="3">Nucleotidyltransferase family protein</fullName>
    </recommendedName>
</protein>
<dbReference type="OrthoDB" id="7843417at2"/>